<sequence>MSKILPKLKKHPIEQGFTWITDPVKYLETAVKDYPDLFLANIVGEGGPTVFVQHPQAVQQILTGDRQNFIASGKTHLLRPIIGNKSILGLDGNRHKKRRKLLLPSFHGDRIQAYGQLICDLTLQAFEQLTPNQIFTGITVCKEISLQVILEAVYGLQDGDRALRQSVAKMADIFRSPLKTASLFFPWLQKDLGAWSPWGSFLRQRETIDQAIYEKIKERKANPDDSRQDILSLLISSKDEAGNSLTLLELRDELMALTFAGHETTAIAMSWALYWIHHLPEVKRKLLAEIASLGKATDPVTIAKLPYLNAVCQETLRIYPVGMLTLPRVVQEKTEVLGYELEPGQLVAGCIYLLHQREDVYPDAKQFKPERFLEREFSPYEFIPFGGGLRTCIGQAMAQFEVKLAIATILTNYDLELADNRPEFPKRLGARLAPDRGVQMVLKGKRGALASPK</sequence>
<dbReference type="InterPro" id="IPR036396">
    <property type="entry name" value="Cyt_P450_sf"/>
</dbReference>
<dbReference type="InterPro" id="IPR002401">
    <property type="entry name" value="Cyt_P450_E_grp-I"/>
</dbReference>
<dbReference type="Gene3D" id="1.10.630.10">
    <property type="entry name" value="Cytochrome P450"/>
    <property type="match status" value="1"/>
</dbReference>
<dbReference type="SUPFAM" id="SSF48264">
    <property type="entry name" value="Cytochrome P450"/>
    <property type="match status" value="1"/>
</dbReference>
<evidence type="ECO:0000256" key="3">
    <source>
        <dbReference type="PIRSR" id="PIRSR602401-1"/>
    </source>
</evidence>
<name>A0A1S6M1N0_9CYAN</name>
<protein>
    <submittedName>
        <fullName evidence="5">Cytochrome p450</fullName>
    </submittedName>
</protein>
<evidence type="ECO:0000256" key="2">
    <source>
        <dbReference type="ARBA" id="ARBA00010617"/>
    </source>
</evidence>
<dbReference type="GO" id="GO:0004497">
    <property type="term" value="F:monooxygenase activity"/>
    <property type="evidence" value="ECO:0007669"/>
    <property type="project" value="UniProtKB-KW"/>
</dbReference>
<dbReference type="GO" id="GO:0016705">
    <property type="term" value="F:oxidoreductase activity, acting on paired donors, with incorporation or reduction of molecular oxygen"/>
    <property type="evidence" value="ECO:0007669"/>
    <property type="project" value="InterPro"/>
</dbReference>
<dbReference type="Pfam" id="PF00067">
    <property type="entry name" value="p450"/>
    <property type="match status" value="1"/>
</dbReference>
<dbReference type="PRINTS" id="PR00463">
    <property type="entry name" value="EP450I"/>
</dbReference>
<keyword evidence="4" id="KW-0503">Monooxygenase</keyword>
<dbReference type="EMBL" id="KX588877">
    <property type="protein sequence ID" value="AQU14185.1"/>
    <property type="molecule type" value="Genomic_DNA"/>
</dbReference>
<dbReference type="PRINTS" id="PR00385">
    <property type="entry name" value="P450"/>
</dbReference>
<keyword evidence="3 4" id="KW-0408">Iron</keyword>
<dbReference type="InterPro" id="IPR001128">
    <property type="entry name" value="Cyt_P450"/>
</dbReference>
<evidence type="ECO:0000313" key="5">
    <source>
        <dbReference type="EMBL" id="AQU14185.1"/>
    </source>
</evidence>
<evidence type="ECO:0000256" key="4">
    <source>
        <dbReference type="RuleBase" id="RU000461"/>
    </source>
</evidence>
<dbReference type="InterPro" id="IPR050121">
    <property type="entry name" value="Cytochrome_P450_monoxygenase"/>
</dbReference>
<evidence type="ECO:0000256" key="1">
    <source>
        <dbReference type="ARBA" id="ARBA00001971"/>
    </source>
</evidence>
<proteinExistence type="inferred from homology"/>
<comment type="cofactor">
    <cofactor evidence="1 3">
        <name>heme</name>
        <dbReference type="ChEBI" id="CHEBI:30413"/>
    </cofactor>
</comment>
<dbReference type="BioCyc" id="MetaCyc:MONOMER-20332"/>
<comment type="similarity">
    <text evidence="2 4">Belongs to the cytochrome P450 family.</text>
</comment>
<dbReference type="PANTHER" id="PTHR24305">
    <property type="entry name" value="CYTOCHROME P450"/>
    <property type="match status" value="1"/>
</dbReference>
<dbReference type="GO" id="GO:0020037">
    <property type="term" value="F:heme binding"/>
    <property type="evidence" value="ECO:0007669"/>
    <property type="project" value="InterPro"/>
</dbReference>
<accession>A0A1S6M1N0</accession>
<reference evidence="5" key="1">
    <citation type="journal article" date="2017" name="Nat. Chem. Biol.">
        <title>Metagenomic discovery of polybrominated diphenyl ether biosynthesis by marine sponges.</title>
        <authorList>
            <person name="Agarwal V."/>
            <person name="Blanton J.M."/>
            <person name="Podell S."/>
            <person name="Taton A."/>
            <person name="Schorn M.A."/>
            <person name="Busch J."/>
            <person name="Lin Z."/>
            <person name="Schmidt E.W."/>
            <person name="Jensen P.R."/>
            <person name="Paul V.J."/>
            <person name="Biggs J.S."/>
            <person name="Golden J.W."/>
            <person name="Allen E.E."/>
            <person name="Moore B.S."/>
        </authorList>
    </citation>
    <scope>NUCLEOTIDE SEQUENCE</scope>
    <source>
        <strain evidence="5">SP12</strain>
    </source>
</reference>
<keyword evidence="3 4" id="KW-0479">Metal-binding</keyword>
<feature type="binding site" description="axial binding residue" evidence="3">
    <location>
        <position position="392"/>
    </location>
    <ligand>
        <name>heme</name>
        <dbReference type="ChEBI" id="CHEBI:30413"/>
    </ligand>
    <ligandPart>
        <name>Fe</name>
        <dbReference type="ChEBI" id="CHEBI:18248"/>
    </ligandPart>
</feature>
<dbReference type="GO" id="GO:0005506">
    <property type="term" value="F:iron ion binding"/>
    <property type="evidence" value="ECO:0007669"/>
    <property type="project" value="InterPro"/>
</dbReference>
<dbReference type="InterPro" id="IPR017972">
    <property type="entry name" value="Cyt_P450_CS"/>
</dbReference>
<dbReference type="PROSITE" id="PS00086">
    <property type="entry name" value="CYTOCHROME_P450"/>
    <property type="match status" value="1"/>
</dbReference>
<keyword evidence="4" id="KW-0560">Oxidoreductase</keyword>
<keyword evidence="3 4" id="KW-0349">Heme</keyword>
<dbReference type="CDD" id="cd11053">
    <property type="entry name" value="CYP110-like"/>
    <property type="match status" value="1"/>
</dbReference>
<organism evidence="5">
    <name type="scientific">Hormoscilla spongeliae SP12</name>
    <dbReference type="NCBI Taxonomy" id="1962683"/>
    <lineage>
        <taxon>Bacteria</taxon>
        <taxon>Bacillati</taxon>
        <taxon>Cyanobacteriota</taxon>
        <taxon>Cyanophyceae</taxon>
        <taxon>Gomontiellales</taxon>
        <taxon>Gomontiellaceae</taxon>
        <taxon>Hormoscilla</taxon>
    </lineage>
</organism>
<dbReference type="PANTHER" id="PTHR24305:SF166">
    <property type="entry name" value="CYTOCHROME P450 12A4, MITOCHONDRIAL-RELATED"/>
    <property type="match status" value="1"/>
</dbReference>
<dbReference type="AlphaFoldDB" id="A0A1S6M1N0"/>